<dbReference type="GO" id="GO:0005741">
    <property type="term" value="C:mitochondrial outer membrane"/>
    <property type="evidence" value="ECO:0007669"/>
    <property type="project" value="UniProtKB-SubCell"/>
</dbReference>
<sequence length="565" mass="62998">MSNSSVDICGHPVPKWALIAGGVAVSTGVAYIGYKNLYPSDQTKSNSKTNSSTIKKGTQAPVISDEPKSAAEVIEDLKSKGNDFFKQKKFKEAIDFYTKGILLCPANEKKTLSALYQNRAAAHENLGNYDSVLEDTNSALEIVPNYVKAIARRAKAYEQKGQLDLALQDVTACCIFENFANQSTLMSADRVLKALGAQHAKEEMSKRSFFKPSKQFIKTYLKSFPNDPILQPDVLSNGLTNGAVEQIDLDLLAKGKRAFEQEDYLLAIKYCTEEIESPSSSSHNKALAKLLRASMYIFTSQSTKAKEDLNDIIEDPAVDSKVKVNAHIKRAAIHLHASSDFEKAFEDLEAAEKVDPSVADSYYQRGQIFCLFGKYDEALDNFDKTLSFNPNFVIARAQRYFVLHKKIVPGDVQGMEKSVTEFRQFVNANENCSEACTLFAQVLVEQEDFEGAEEYFKRSIKVDPANASLYVHRAMLVLQARGNIDEAIKLIMKAIDIDKSCLFAYETLGTIEVQRGRLEEAVKCFDKALPLAKDEAELSHIYSLRDAAIAQMRVCERYNIKVPSM</sequence>
<evidence type="ECO:0000256" key="5">
    <source>
        <dbReference type="ARBA" id="ARBA00022803"/>
    </source>
</evidence>
<dbReference type="Pfam" id="PF00515">
    <property type="entry name" value="TPR_1"/>
    <property type="match status" value="1"/>
</dbReference>
<evidence type="ECO:0000256" key="10">
    <source>
        <dbReference type="PROSITE-ProRule" id="PRU00339"/>
    </source>
</evidence>
<evidence type="ECO:0000256" key="4">
    <source>
        <dbReference type="ARBA" id="ARBA00022787"/>
    </source>
</evidence>
<keyword evidence="8" id="KW-0472">Membrane</keyword>
<feature type="region of interest" description="Disordered" evidence="11">
    <location>
        <begin position="42"/>
        <end position="65"/>
    </location>
</feature>
<evidence type="ECO:0000313" key="13">
    <source>
        <dbReference type="EMBL" id="CAG6723046.1"/>
    </source>
</evidence>
<dbReference type="GO" id="GO:0045039">
    <property type="term" value="P:protein insertion into mitochondrial inner membrane"/>
    <property type="evidence" value="ECO:0007669"/>
    <property type="project" value="TreeGrafter"/>
</dbReference>
<keyword evidence="4" id="KW-1000">Mitochondrion outer membrane</keyword>
<evidence type="ECO:0000256" key="1">
    <source>
        <dbReference type="ARBA" id="ARBA00004572"/>
    </source>
</evidence>
<evidence type="ECO:0000259" key="12">
    <source>
        <dbReference type="Pfam" id="PF25063"/>
    </source>
</evidence>
<dbReference type="GO" id="GO:0008320">
    <property type="term" value="F:protein transmembrane transporter activity"/>
    <property type="evidence" value="ECO:0007669"/>
    <property type="project" value="TreeGrafter"/>
</dbReference>
<evidence type="ECO:0000256" key="3">
    <source>
        <dbReference type="ARBA" id="ARBA00022737"/>
    </source>
</evidence>
<keyword evidence="3" id="KW-0677">Repeat</keyword>
<feature type="repeat" description="TPR" evidence="10">
    <location>
        <begin position="433"/>
        <end position="466"/>
    </location>
</feature>
<dbReference type="AlphaFoldDB" id="A0A8D8VG97"/>
<keyword evidence="5 10" id="KW-0802">TPR repeat</keyword>
<dbReference type="PROSITE" id="PS50293">
    <property type="entry name" value="TPR_REGION"/>
    <property type="match status" value="1"/>
</dbReference>
<evidence type="ECO:0000256" key="9">
    <source>
        <dbReference type="ARBA" id="ARBA00038030"/>
    </source>
</evidence>
<evidence type="ECO:0000256" key="7">
    <source>
        <dbReference type="ARBA" id="ARBA00023128"/>
    </source>
</evidence>
<dbReference type="PANTHER" id="PTHR46208">
    <property type="entry name" value="MITOCHONDRIAL IMPORT RECEPTOR SUBUNIT TOM70"/>
    <property type="match status" value="1"/>
</dbReference>
<dbReference type="Pfam" id="PF25063">
    <property type="entry name" value="ARM_TT21_C"/>
    <property type="match status" value="1"/>
</dbReference>
<evidence type="ECO:0000256" key="6">
    <source>
        <dbReference type="ARBA" id="ARBA00022989"/>
    </source>
</evidence>
<evidence type="ECO:0000256" key="2">
    <source>
        <dbReference type="ARBA" id="ARBA00022692"/>
    </source>
</evidence>
<feature type="repeat" description="TPR" evidence="10">
    <location>
        <begin position="359"/>
        <end position="392"/>
    </location>
</feature>
<reference evidence="13" key="1">
    <citation type="submission" date="2021-05" db="EMBL/GenBank/DDBJ databases">
        <authorList>
            <person name="Alioto T."/>
            <person name="Alioto T."/>
            <person name="Gomez Garrido J."/>
        </authorList>
    </citation>
    <scope>NUCLEOTIDE SEQUENCE</scope>
</reference>
<feature type="repeat" description="TPR" evidence="10">
    <location>
        <begin position="74"/>
        <end position="107"/>
    </location>
</feature>
<dbReference type="GO" id="GO:0030150">
    <property type="term" value="P:protein import into mitochondrial matrix"/>
    <property type="evidence" value="ECO:0007669"/>
    <property type="project" value="TreeGrafter"/>
</dbReference>
<dbReference type="SUPFAM" id="SSF48452">
    <property type="entry name" value="TPR-like"/>
    <property type="match status" value="2"/>
</dbReference>
<dbReference type="InterPro" id="IPR056834">
    <property type="entry name" value="ARM_TT21_C"/>
</dbReference>
<dbReference type="InterPro" id="IPR011990">
    <property type="entry name" value="TPR-like_helical_dom_sf"/>
</dbReference>
<feature type="repeat" description="TPR" evidence="10">
    <location>
        <begin position="502"/>
        <end position="535"/>
    </location>
</feature>
<feature type="repeat" description="TPR" evidence="10">
    <location>
        <begin position="113"/>
        <end position="146"/>
    </location>
</feature>
<dbReference type="PROSITE" id="PS50005">
    <property type="entry name" value="TPR"/>
    <property type="match status" value="5"/>
</dbReference>
<evidence type="ECO:0000256" key="8">
    <source>
        <dbReference type="ARBA" id="ARBA00023136"/>
    </source>
</evidence>
<feature type="compositionally biased region" description="Low complexity" evidence="11">
    <location>
        <begin position="43"/>
        <end position="58"/>
    </location>
</feature>
<dbReference type="Gene3D" id="1.25.40.10">
    <property type="entry name" value="Tetratricopeptide repeat domain"/>
    <property type="match status" value="2"/>
</dbReference>
<keyword evidence="2" id="KW-0812">Transmembrane</keyword>
<keyword evidence="6" id="KW-1133">Transmembrane helix</keyword>
<proteinExistence type="inferred from homology"/>
<keyword evidence="7" id="KW-0496">Mitochondrion</keyword>
<dbReference type="GO" id="GO:0030943">
    <property type="term" value="F:mitochondrion targeting sequence binding"/>
    <property type="evidence" value="ECO:0007669"/>
    <property type="project" value="TreeGrafter"/>
</dbReference>
<dbReference type="SMART" id="SM00028">
    <property type="entry name" value="TPR"/>
    <property type="match status" value="8"/>
</dbReference>
<name>A0A8D8VG97_9HEMI</name>
<dbReference type="EMBL" id="HBUF01364956">
    <property type="protein sequence ID" value="CAG6723046.1"/>
    <property type="molecule type" value="Transcribed_RNA"/>
</dbReference>
<comment type="subcellular location">
    <subcellularLocation>
        <location evidence="1">Mitochondrion outer membrane</location>
        <topology evidence="1">Single-pass membrane protein</topology>
    </subcellularLocation>
</comment>
<feature type="domain" description="Tetratricopeptide repeat protein 21A/21B C-terminal ARM" evidence="12">
    <location>
        <begin position="407"/>
        <end position="534"/>
    </location>
</feature>
<organism evidence="13">
    <name type="scientific">Cacopsylla melanoneura</name>
    <dbReference type="NCBI Taxonomy" id="428564"/>
    <lineage>
        <taxon>Eukaryota</taxon>
        <taxon>Metazoa</taxon>
        <taxon>Ecdysozoa</taxon>
        <taxon>Arthropoda</taxon>
        <taxon>Hexapoda</taxon>
        <taxon>Insecta</taxon>
        <taxon>Pterygota</taxon>
        <taxon>Neoptera</taxon>
        <taxon>Paraneoptera</taxon>
        <taxon>Hemiptera</taxon>
        <taxon>Sternorrhyncha</taxon>
        <taxon>Psylloidea</taxon>
        <taxon>Psyllidae</taxon>
        <taxon>Psyllinae</taxon>
        <taxon>Cacopsylla</taxon>
    </lineage>
</organism>
<comment type="similarity">
    <text evidence="9">Belongs to the Tom70 family.</text>
</comment>
<keyword evidence="13" id="KW-0675">Receptor</keyword>
<dbReference type="PANTHER" id="PTHR46208:SF1">
    <property type="entry name" value="MITOCHONDRIAL IMPORT RECEPTOR SUBUNIT TOM70"/>
    <property type="match status" value="1"/>
</dbReference>
<accession>A0A8D8VG97</accession>
<protein>
    <submittedName>
        <fullName evidence="13">Mitochondrial import receptor subunit TOM70</fullName>
    </submittedName>
</protein>
<dbReference type="InterPro" id="IPR019734">
    <property type="entry name" value="TPR_rpt"/>
</dbReference>
<evidence type="ECO:0000256" key="11">
    <source>
        <dbReference type="SAM" id="MobiDB-lite"/>
    </source>
</evidence>